<name>A0A0R1QMS9_9LACO</name>
<dbReference type="NCBIfam" id="TIGR01990">
    <property type="entry name" value="bPGM"/>
    <property type="match status" value="1"/>
</dbReference>
<keyword evidence="3 12" id="KW-0479">Metal-binding</keyword>
<feature type="binding site" evidence="11">
    <location>
        <position position="151"/>
    </location>
    <ligand>
        <name>substrate</name>
    </ligand>
</feature>
<feature type="site" description="Important for catalytic activity and assists the phosphoryl transfer reaction to Asp8 by balancing charge and orienting the reacting groups" evidence="13">
    <location>
        <position position="151"/>
    </location>
</feature>
<dbReference type="CDD" id="cd02598">
    <property type="entry name" value="HAD_BPGM"/>
    <property type="match status" value="1"/>
</dbReference>
<dbReference type="InterPro" id="IPR051600">
    <property type="entry name" value="Beta-PGM-like"/>
</dbReference>
<feature type="binding site" evidence="12">
    <location>
        <position position="15"/>
    </location>
    <ligand>
        <name>Mg(2+)</name>
        <dbReference type="ChEBI" id="CHEBI:18420"/>
    </ligand>
</feature>
<dbReference type="PANTHER" id="PTHR46193:SF18">
    <property type="entry name" value="HEXITOL PHOSPHATASE B"/>
    <property type="match status" value="1"/>
</dbReference>
<dbReference type="SFLD" id="SFLDG01129">
    <property type="entry name" value="C1.5:_HAD__Beta-PGM__Phosphata"/>
    <property type="match status" value="1"/>
</dbReference>
<dbReference type="EC" id="5.4.2.6" evidence="8"/>
<dbReference type="PANTHER" id="PTHR46193">
    <property type="entry name" value="6-PHOSPHOGLUCONATE PHOSPHATASE"/>
    <property type="match status" value="1"/>
</dbReference>
<feature type="binding site" evidence="11">
    <location>
        <position position="82"/>
    </location>
    <ligand>
        <name>substrate</name>
    </ligand>
</feature>
<dbReference type="EMBL" id="AZEU01000114">
    <property type="protein sequence ID" value="KRL46080.1"/>
    <property type="molecule type" value="Genomic_DNA"/>
</dbReference>
<dbReference type="InterPro" id="IPR006439">
    <property type="entry name" value="HAD-SF_hydro_IA"/>
</dbReference>
<dbReference type="InterPro" id="IPR023214">
    <property type="entry name" value="HAD_sf"/>
</dbReference>
<feature type="binding site" evidence="11">
    <location>
        <begin position="120"/>
        <end position="124"/>
    </location>
    <ligand>
        <name>substrate</name>
    </ligand>
</feature>
<feature type="binding site" evidence="12">
    <location>
        <position position="175"/>
    </location>
    <ligand>
        <name>Mg(2+)</name>
        <dbReference type="ChEBI" id="CHEBI:18420"/>
    </ligand>
</feature>
<evidence type="ECO:0000256" key="10">
    <source>
        <dbReference type="PIRSR" id="PIRSR610972-1"/>
    </source>
</evidence>
<dbReference type="InterPro" id="IPR023198">
    <property type="entry name" value="PGP-like_dom2"/>
</dbReference>
<dbReference type="SFLD" id="SFLDS00003">
    <property type="entry name" value="Haloacid_Dehalogenase"/>
    <property type="match status" value="1"/>
</dbReference>
<dbReference type="OrthoDB" id="9797743at2"/>
<evidence type="ECO:0000256" key="4">
    <source>
        <dbReference type="ARBA" id="ARBA00022842"/>
    </source>
</evidence>
<keyword evidence="5" id="KW-0413">Isomerase</keyword>
<dbReference type="AlphaFoldDB" id="A0A0R1QMS9"/>
<dbReference type="InterPro" id="IPR010972">
    <property type="entry name" value="Beta-PGM"/>
</dbReference>
<evidence type="ECO:0000256" key="3">
    <source>
        <dbReference type="ARBA" id="ARBA00022723"/>
    </source>
</evidence>
<evidence type="ECO:0000256" key="7">
    <source>
        <dbReference type="ARBA" id="ARBA00044926"/>
    </source>
</evidence>
<keyword evidence="6" id="KW-0119">Carbohydrate metabolism</keyword>
<evidence type="ECO:0000313" key="15">
    <source>
        <dbReference type="Proteomes" id="UP000051790"/>
    </source>
</evidence>
<dbReference type="InterPro" id="IPR010976">
    <property type="entry name" value="B-phosphoglucomutase_hydrolase"/>
</dbReference>
<comment type="similarity">
    <text evidence="1">Belongs to the HAD-like hydrolase superfamily. CbbY/CbbZ/Gph/YieH family.</text>
</comment>
<dbReference type="PATRIC" id="fig|1423769.4.peg.566"/>
<evidence type="ECO:0000256" key="2">
    <source>
        <dbReference type="ARBA" id="ARBA00022553"/>
    </source>
</evidence>
<evidence type="ECO:0000256" key="5">
    <source>
        <dbReference type="ARBA" id="ARBA00023235"/>
    </source>
</evidence>
<dbReference type="PRINTS" id="PR00413">
    <property type="entry name" value="HADHALOGNASE"/>
</dbReference>
<protein>
    <recommendedName>
        <fullName evidence="9">Beta-phosphoglucomutase</fullName>
        <ecNumber evidence="8">5.4.2.6</ecNumber>
    </recommendedName>
</protein>
<dbReference type="GO" id="GO:0008801">
    <property type="term" value="F:beta-phosphoglucomutase activity"/>
    <property type="evidence" value="ECO:0007669"/>
    <property type="project" value="UniProtKB-EC"/>
</dbReference>
<dbReference type="GO" id="GO:0000287">
    <property type="term" value="F:magnesium ion binding"/>
    <property type="evidence" value="ECO:0007669"/>
    <property type="project" value="InterPro"/>
</dbReference>
<accession>A0A0R1QMS9</accession>
<feature type="site" description="Important for catalytic activity and assists the phosphoryl transfer reaction to Asp8 by balancing charge and orienting the reacting groups" evidence="13">
    <location>
        <position position="120"/>
    </location>
</feature>
<evidence type="ECO:0000313" key="14">
    <source>
        <dbReference type="EMBL" id="KRL46080.1"/>
    </source>
</evidence>
<dbReference type="Pfam" id="PF00702">
    <property type="entry name" value="Hydrolase"/>
    <property type="match status" value="1"/>
</dbReference>
<keyword evidence="4 12" id="KW-0460">Magnesium</keyword>
<keyword evidence="2" id="KW-0597">Phosphoprotein</keyword>
<dbReference type="RefSeq" id="WP_056963234.1">
    <property type="nucleotide sequence ID" value="NZ_AZEU01000114.1"/>
</dbReference>
<comment type="cofactor">
    <cofactor evidence="12">
        <name>Mg(2+)</name>
        <dbReference type="ChEBI" id="CHEBI:18420"/>
    </cofactor>
    <text evidence="12">Binds 2 magnesium ions per subunit.</text>
</comment>
<dbReference type="NCBIfam" id="TIGR01509">
    <property type="entry name" value="HAD-SF-IA-v3"/>
    <property type="match status" value="1"/>
</dbReference>
<dbReference type="NCBIfam" id="TIGR02009">
    <property type="entry name" value="PGMB-YQAB-SF"/>
    <property type="match status" value="1"/>
</dbReference>
<evidence type="ECO:0000256" key="13">
    <source>
        <dbReference type="PIRSR" id="PIRSR610972-4"/>
    </source>
</evidence>
<keyword evidence="15" id="KW-1185">Reference proteome</keyword>
<feature type="binding site" evidence="12">
    <location>
        <position position="176"/>
    </location>
    <ligand>
        <name>Mg(2+)</name>
        <dbReference type="ChEBI" id="CHEBI:18420"/>
    </ligand>
</feature>
<dbReference type="Proteomes" id="UP000051790">
    <property type="component" value="Unassembled WGS sequence"/>
</dbReference>
<evidence type="ECO:0000256" key="11">
    <source>
        <dbReference type="PIRSR" id="PIRSR610972-2"/>
    </source>
</evidence>
<evidence type="ECO:0000256" key="6">
    <source>
        <dbReference type="ARBA" id="ARBA00023277"/>
    </source>
</evidence>
<evidence type="ECO:0000256" key="9">
    <source>
        <dbReference type="ARBA" id="ARBA00044991"/>
    </source>
</evidence>
<gene>
    <name evidence="14" type="ORF">FD01_GL000533</name>
</gene>
<dbReference type="GO" id="GO:0005975">
    <property type="term" value="P:carbohydrate metabolic process"/>
    <property type="evidence" value="ECO:0007669"/>
    <property type="project" value="InterPro"/>
</dbReference>
<feature type="binding site" evidence="11">
    <location>
        <position position="29"/>
    </location>
    <ligand>
        <name>substrate</name>
    </ligand>
</feature>
<feature type="binding site" evidence="11">
    <location>
        <begin position="48"/>
        <end position="53"/>
    </location>
    <ligand>
        <name>substrate</name>
    </ligand>
</feature>
<organism evidence="14 15">
    <name type="scientific">Lacticaseibacillus manihotivorans DSM 13343 = JCM 12514</name>
    <dbReference type="NCBI Taxonomy" id="1423769"/>
    <lineage>
        <taxon>Bacteria</taxon>
        <taxon>Bacillati</taxon>
        <taxon>Bacillota</taxon>
        <taxon>Bacilli</taxon>
        <taxon>Lactobacillales</taxon>
        <taxon>Lactobacillaceae</taxon>
        <taxon>Lacticaseibacillus</taxon>
    </lineage>
</organism>
<proteinExistence type="inferred from homology"/>
<comment type="catalytic activity">
    <reaction evidence="7">
        <text>beta-D-glucose 1-phosphate = beta-D-glucose 6-phosphate</text>
        <dbReference type="Rhea" id="RHEA:20113"/>
        <dbReference type="ChEBI" id="CHEBI:57684"/>
        <dbReference type="ChEBI" id="CHEBI:58247"/>
        <dbReference type="EC" id="5.4.2.6"/>
    </reaction>
</comment>
<feature type="active site" description="Nucleophile" evidence="10">
    <location>
        <position position="13"/>
    </location>
</feature>
<feature type="binding site" evidence="12">
    <location>
        <position position="13"/>
    </location>
    <ligand>
        <name>Mg(2+)</name>
        <dbReference type="ChEBI" id="CHEBI:18420"/>
    </ligand>
</feature>
<dbReference type="InterPro" id="IPR036412">
    <property type="entry name" value="HAD-like_sf"/>
</dbReference>
<comment type="caution">
    <text evidence="14">The sequence shown here is derived from an EMBL/GenBank/DDBJ whole genome shotgun (WGS) entry which is preliminary data.</text>
</comment>
<feature type="binding site" evidence="11">
    <location>
        <begin position="13"/>
        <end position="15"/>
    </location>
    <ligand>
        <name>substrate</name>
    </ligand>
</feature>
<feature type="binding site" evidence="11">
    <location>
        <position position="56"/>
    </location>
    <ligand>
        <name>substrate</name>
    </ligand>
</feature>
<dbReference type="Gene3D" id="1.10.150.240">
    <property type="entry name" value="Putative phosphatase, domain 2"/>
    <property type="match status" value="1"/>
</dbReference>
<evidence type="ECO:0000256" key="1">
    <source>
        <dbReference type="ARBA" id="ARBA00006171"/>
    </source>
</evidence>
<evidence type="ECO:0000256" key="12">
    <source>
        <dbReference type="PIRSR" id="PIRSR610972-3"/>
    </source>
</evidence>
<evidence type="ECO:0000256" key="8">
    <source>
        <dbReference type="ARBA" id="ARBA00044968"/>
    </source>
</evidence>
<feature type="active site" description="Proton donor/acceptor" evidence="10">
    <location>
        <position position="15"/>
    </location>
</feature>
<dbReference type="Gene3D" id="3.40.50.1000">
    <property type="entry name" value="HAD superfamily/HAD-like"/>
    <property type="match status" value="1"/>
</dbReference>
<reference evidence="14 15" key="1">
    <citation type="journal article" date="2015" name="Genome Announc.">
        <title>Expanding the biotechnology potential of lactobacilli through comparative genomics of 213 strains and associated genera.</title>
        <authorList>
            <person name="Sun Z."/>
            <person name="Harris H.M."/>
            <person name="McCann A."/>
            <person name="Guo C."/>
            <person name="Argimon S."/>
            <person name="Zhang W."/>
            <person name="Yang X."/>
            <person name="Jeffery I.B."/>
            <person name="Cooney J.C."/>
            <person name="Kagawa T.F."/>
            <person name="Liu W."/>
            <person name="Song Y."/>
            <person name="Salvetti E."/>
            <person name="Wrobel A."/>
            <person name="Rasinkangas P."/>
            <person name="Parkhill J."/>
            <person name="Rea M.C."/>
            <person name="O'Sullivan O."/>
            <person name="Ritari J."/>
            <person name="Douillard F.P."/>
            <person name="Paul Ross R."/>
            <person name="Yang R."/>
            <person name="Briner A.E."/>
            <person name="Felis G.E."/>
            <person name="de Vos W.M."/>
            <person name="Barrangou R."/>
            <person name="Klaenhammer T.R."/>
            <person name="Caufield P.W."/>
            <person name="Cui Y."/>
            <person name="Zhang H."/>
            <person name="O'Toole P.W."/>
        </authorList>
    </citation>
    <scope>NUCLEOTIDE SEQUENCE [LARGE SCALE GENOMIC DNA]</scope>
    <source>
        <strain evidence="14 15">DSM 13343</strain>
    </source>
</reference>
<sequence>MTNFKALKGVLFDLDGVICDTARLHAQAWSAIAKKVGTTWTPQLQASLAGIDRMHSLDLIIQAGNGQHQFSEAEKQALATEKNTQYLALVADLKPTDILPGVRIFLDQLQQHGYQIALASSSKNAPLVLKHLGLSDFFSEVVDPATLTHGKPNGEIYAKAAALLNLEPAQCLGIEDAAAGVDAINNAGAVSVGIGDAQTLAKADVVFPSTAELTLANIERGLAGEARG</sequence>
<dbReference type="SUPFAM" id="SSF56784">
    <property type="entry name" value="HAD-like"/>
    <property type="match status" value="1"/>
</dbReference>